<dbReference type="GeneID" id="64627498"/>
<proteinExistence type="predicted"/>
<accession>A0A9P7DY70</accession>
<name>A0A9P7DY70_9AGAM</name>
<dbReference type="AlphaFoldDB" id="A0A9P7DY70"/>
<dbReference type="OrthoDB" id="2678404at2759"/>
<evidence type="ECO:0000313" key="2">
    <source>
        <dbReference type="Proteomes" id="UP000807769"/>
    </source>
</evidence>
<evidence type="ECO:0000313" key="1">
    <source>
        <dbReference type="EMBL" id="KAG1806090.1"/>
    </source>
</evidence>
<gene>
    <name evidence="1" type="ORF">BJ212DRAFT_1303752</name>
</gene>
<dbReference type="RefSeq" id="XP_041187611.1">
    <property type="nucleotide sequence ID" value="XM_041333481.1"/>
</dbReference>
<protein>
    <submittedName>
        <fullName evidence="1">Uncharacterized protein</fullName>
    </submittedName>
</protein>
<dbReference type="EMBL" id="JABBWG010000048">
    <property type="protein sequence ID" value="KAG1806090.1"/>
    <property type="molecule type" value="Genomic_DNA"/>
</dbReference>
<dbReference type="Proteomes" id="UP000807769">
    <property type="component" value="Unassembled WGS sequence"/>
</dbReference>
<comment type="caution">
    <text evidence="1">The sequence shown here is derived from an EMBL/GenBank/DDBJ whole genome shotgun (WGS) entry which is preliminary data.</text>
</comment>
<organism evidence="1 2">
    <name type="scientific">Suillus subaureus</name>
    <dbReference type="NCBI Taxonomy" id="48587"/>
    <lineage>
        <taxon>Eukaryota</taxon>
        <taxon>Fungi</taxon>
        <taxon>Dikarya</taxon>
        <taxon>Basidiomycota</taxon>
        <taxon>Agaricomycotina</taxon>
        <taxon>Agaricomycetes</taxon>
        <taxon>Agaricomycetidae</taxon>
        <taxon>Boletales</taxon>
        <taxon>Suillineae</taxon>
        <taxon>Suillaceae</taxon>
        <taxon>Suillus</taxon>
    </lineage>
</organism>
<keyword evidence="2" id="KW-1185">Reference proteome</keyword>
<sequence>MSSHRSPPVVEVPALDDKKALYTARRPERASDKAKRIKNPKWWARVYLVPLSRRIGPVLTHGREVIFVATHHETASEKARRIKNPKLWVRVVLFLCWIPAVTNTLNTHDRKYYYSRTGLASISCLKTLILFVE</sequence>
<reference evidence="1" key="1">
    <citation type="journal article" date="2020" name="New Phytol.">
        <title>Comparative genomics reveals dynamic genome evolution in host specialist ectomycorrhizal fungi.</title>
        <authorList>
            <person name="Lofgren L.A."/>
            <person name="Nguyen N.H."/>
            <person name="Vilgalys R."/>
            <person name="Ruytinx J."/>
            <person name="Liao H.L."/>
            <person name="Branco S."/>
            <person name="Kuo A."/>
            <person name="LaButti K."/>
            <person name="Lipzen A."/>
            <person name="Andreopoulos W."/>
            <person name="Pangilinan J."/>
            <person name="Riley R."/>
            <person name="Hundley H."/>
            <person name="Na H."/>
            <person name="Barry K."/>
            <person name="Grigoriev I.V."/>
            <person name="Stajich J.E."/>
            <person name="Kennedy P.G."/>
        </authorList>
    </citation>
    <scope>NUCLEOTIDE SEQUENCE</scope>
    <source>
        <strain evidence="1">MN1</strain>
    </source>
</reference>